<reference evidence="1 2" key="1">
    <citation type="submission" date="2018-05" db="EMBL/GenBank/DDBJ databases">
        <title>Genomic Encyclopedia of Type Strains, Phase IV (KMG-IV): sequencing the most valuable type-strain genomes for metagenomic binning, comparative biology and taxonomic classification.</title>
        <authorList>
            <person name="Goeker M."/>
        </authorList>
    </citation>
    <scope>NUCLEOTIDE SEQUENCE [LARGE SCALE GENOMIC DNA]</scope>
    <source>
        <strain evidence="1 2">JC118</strain>
    </source>
</reference>
<evidence type="ECO:0000313" key="2">
    <source>
        <dbReference type="Proteomes" id="UP000247612"/>
    </source>
</evidence>
<sequence length="55" mass="6720">MKITQNFDFIPHDDEAIEWIKEFIDKRWYDCKENNNISIQVDIKFVEEQENNKAS</sequence>
<accession>A0A318KXZ2</accession>
<gene>
    <name evidence="1" type="ORF">DES51_103201</name>
</gene>
<proteinExistence type="predicted"/>
<evidence type="ECO:0000313" key="1">
    <source>
        <dbReference type="EMBL" id="PXX80605.1"/>
    </source>
</evidence>
<dbReference type="AlphaFoldDB" id="A0A318KXZ2"/>
<keyword evidence="2" id="KW-1185">Reference proteome</keyword>
<name>A0A318KXZ2_9FIRM</name>
<comment type="caution">
    <text evidence="1">The sequence shown here is derived from an EMBL/GenBank/DDBJ whole genome shotgun (WGS) entry which is preliminary data.</text>
</comment>
<dbReference type="EMBL" id="QJKH01000003">
    <property type="protein sequence ID" value="PXX80605.1"/>
    <property type="molecule type" value="Genomic_DNA"/>
</dbReference>
<protein>
    <submittedName>
        <fullName evidence="1">Uncharacterized protein</fullName>
    </submittedName>
</protein>
<dbReference type="RefSeq" id="WP_022938282.1">
    <property type="nucleotide sequence ID" value="NZ_CABKRQ010000005.1"/>
</dbReference>
<dbReference type="Proteomes" id="UP000247612">
    <property type="component" value="Unassembled WGS sequence"/>
</dbReference>
<organism evidence="1 2">
    <name type="scientific">Dielma fastidiosa</name>
    <dbReference type="NCBI Taxonomy" id="1034346"/>
    <lineage>
        <taxon>Bacteria</taxon>
        <taxon>Bacillati</taxon>
        <taxon>Bacillota</taxon>
        <taxon>Erysipelotrichia</taxon>
        <taxon>Erysipelotrichales</taxon>
        <taxon>Erysipelotrichaceae</taxon>
        <taxon>Dielma</taxon>
    </lineage>
</organism>